<dbReference type="GO" id="GO:0005524">
    <property type="term" value="F:ATP binding"/>
    <property type="evidence" value="ECO:0007669"/>
    <property type="project" value="UniProtKB-UniRule"/>
</dbReference>
<sequence length="815" mass="92464">MPYINVVLPLAVNTAFTYFVTSEQLSQLQIGIRVVVPFGQRKLYTALVSEYDVPAPQVYEAKPIHDILDESPIVTKPQLQLWLWIADYYMCSVGEVFRAAMPSALLLASETIVSAFDTNPDTSALDDDEYLVYEAMQVKSSLTIAEVEKIIGKKVSFKKLQRLISSKVVKLEEEVKEVYKPKLVSYIRLAEAFQDKEALPLLLQELSRAEKQKMAVLAFFDTQKKTDKYISYKEFVSQERVSQSAVDSLITKGVFEKYYIETSRLSGNFSEGSSAISLSAAQAKAKQEITDAWTKSDTVLLKGVTASGKTEVYMSIINDMLNTENQVLYLLPEIALTTQLVGRLRKQFGNKVAVYHSRLSINERVEVWKQILERKPEAQIVIGARSALLLPFSNLDCIVIDEEHEPTFKQQDPAPRYHARDAALVLARFAEAKVLLGSATPSLESTYNVKTTKYGFVELNERFALQPLPQVEIVDLKDKQKRKLMTGHFSDTLLEAIRETLEQKQQIILFQNRRGYSPITECITCGHVPHCNQCDVALTYHQSKNQLRCHYCGFSVPQPVSCYACKSQTLIHKGFGTEQIQNELQELFPNIRVLRMDQDSTSGKFAFEKIIDSFKNREAEILVGTQMVAKGLDFSAVTLVGIMDADSILYQSDFRANERTFQLFTQVAGRAGRSTNPGKVILQTYNPFHFVLKDFINNDYAAMVDRELQERQQFYYPPVFKLAKLTFKSKNFELTQVAGTWFANALKEHTAAQVLGPIEPAVGRIRNEYLQHLMVKYAKGTAEKDLKAKLRKIRSSFEAIAQFKSVRLIVNIDYY</sequence>
<keyword evidence="2 12" id="KW-0235">DNA replication</keyword>
<organism evidence="15 16">
    <name type="scientific">Flavobacterium aurantiibacter</name>
    <dbReference type="NCBI Taxonomy" id="2023067"/>
    <lineage>
        <taxon>Bacteria</taxon>
        <taxon>Pseudomonadati</taxon>
        <taxon>Bacteroidota</taxon>
        <taxon>Flavobacteriia</taxon>
        <taxon>Flavobacteriales</taxon>
        <taxon>Flavobacteriaceae</taxon>
        <taxon>Flavobacterium</taxon>
    </lineage>
</organism>
<evidence type="ECO:0000256" key="12">
    <source>
        <dbReference type="HAMAP-Rule" id="MF_00983"/>
    </source>
</evidence>
<keyword evidence="9 12" id="KW-0238">DNA-binding</keyword>
<keyword evidence="6 12" id="KW-0347">Helicase</keyword>
<comment type="subunit">
    <text evidence="12">Component of the replication restart primosome.</text>
</comment>
<dbReference type="HAMAP" id="MF_00983">
    <property type="entry name" value="PriA"/>
    <property type="match status" value="1"/>
</dbReference>
<evidence type="ECO:0000259" key="14">
    <source>
        <dbReference type="PROSITE" id="PS51194"/>
    </source>
</evidence>
<dbReference type="InterPro" id="IPR001650">
    <property type="entry name" value="Helicase_C-like"/>
</dbReference>
<dbReference type="Pfam" id="PF17764">
    <property type="entry name" value="PriA_3primeBD"/>
    <property type="match status" value="1"/>
</dbReference>
<evidence type="ECO:0000259" key="13">
    <source>
        <dbReference type="PROSITE" id="PS51192"/>
    </source>
</evidence>
<dbReference type="InterPro" id="IPR014001">
    <property type="entry name" value="Helicase_ATP-bd"/>
</dbReference>
<comment type="catalytic activity">
    <reaction evidence="11 12">
        <text>ATP + H2O = ADP + phosphate + H(+)</text>
        <dbReference type="Rhea" id="RHEA:13065"/>
        <dbReference type="ChEBI" id="CHEBI:15377"/>
        <dbReference type="ChEBI" id="CHEBI:15378"/>
        <dbReference type="ChEBI" id="CHEBI:30616"/>
        <dbReference type="ChEBI" id="CHEBI:43474"/>
        <dbReference type="ChEBI" id="CHEBI:456216"/>
        <dbReference type="EC" id="5.6.2.4"/>
    </reaction>
</comment>
<dbReference type="InterPro" id="IPR041222">
    <property type="entry name" value="PriA_3primeBD"/>
</dbReference>
<reference evidence="15 16" key="1">
    <citation type="submission" date="2017-07" db="EMBL/GenBank/DDBJ databases">
        <title>Flavobacterium cyanobacteriorum sp. nov., isolated from cyanobacterial aggregates in a eutrophic lake.</title>
        <authorList>
            <person name="Cai H."/>
        </authorList>
    </citation>
    <scope>NUCLEOTIDE SEQUENCE [LARGE SCALE GENOMIC DNA]</scope>
    <source>
        <strain evidence="15 16">TH167</strain>
    </source>
</reference>
<dbReference type="FunFam" id="3.40.50.300:FF:000489">
    <property type="entry name" value="Primosome assembly protein PriA"/>
    <property type="match status" value="1"/>
</dbReference>
<evidence type="ECO:0000313" key="16">
    <source>
        <dbReference type="Proteomes" id="UP000216035"/>
    </source>
</evidence>
<feature type="binding site" evidence="12">
    <location>
        <position position="552"/>
    </location>
    <ligand>
        <name>Zn(2+)</name>
        <dbReference type="ChEBI" id="CHEBI:29105"/>
        <label>2</label>
    </ligand>
</feature>
<gene>
    <name evidence="12 15" type="primary">priA</name>
    <name evidence="15" type="ORF">CHX27_10215</name>
</gene>
<feature type="binding site" evidence="12">
    <location>
        <position position="534"/>
    </location>
    <ligand>
        <name>Zn(2+)</name>
        <dbReference type="ChEBI" id="CHEBI:29105"/>
        <label>2</label>
    </ligand>
</feature>
<dbReference type="GO" id="GO:0006310">
    <property type="term" value="P:DNA recombination"/>
    <property type="evidence" value="ECO:0007669"/>
    <property type="project" value="InterPro"/>
</dbReference>
<dbReference type="Pfam" id="PF18074">
    <property type="entry name" value="PriA_C"/>
    <property type="match status" value="1"/>
</dbReference>
<protein>
    <recommendedName>
        <fullName evidence="12">Replication restart protein PriA</fullName>
    </recommendedName>
    <alternativeName>
        <fullName evidence="12">ATP-dependent DNA helicase PriA</fullName>
        <ecNumber evidence="12">5.6.2.4</ecNumber>
    </alternativeName>
    <alternativeName>
        <fullName evidence="12">DNA 3'-5' helicase PriA</fullName>
    </alternativeName>
</protein>
<evidence type="ECO:0000256" key="11">
    <source>
        <dbReference type="ARBA" id="ARBA00048988"/>
    </source>
</evidence>
<dbReference type="Pfam" id="PF18319">
    <property type="entry name" value="Zn_ribbon_PriA"/>
    <property type="match status" value="1"/>
</dbReference>
<keyword evidence="5 12" id="KW-0378">Hydrolase</keyword>
<evidence type="ECO:0000256" key="3">
    <source>
        <dbReference type="ARBA" id="ARBA00022723"/>
    </source>
</evidence>
<dbReference type="EMBL" id="NOXX01000204">
    <property type="protein sequence ID" value="OYQ43443.1"/>
    <property type="molecule type" value="Genomic_DNA"/>
</dbReference>
<dbReference type="AlphaFoldDB" id="A0A255ZPL2"/>
<dbReference type="GO" id="GO:1990077">
    <property type="term" value="C:primosome complex"/>
    <property type="evidence" value="ECO:0007669"/>
    <property type="project" value="UniProtKB-UniRule"/>
</dbReference>
<dbReference type="PROSITE" id="PS51194">
    <property type="entry name" value="HELICASE_CTER"/>
    <property type="match status" value="1"/>
</dbReference>
<dbReference type="FunFam" id="3.40.1440.60:FF:000001">
    <property type="entry name" value="Primosomal protein N"/>
    <property type="match status" value="1"/>
</dbReference>
<evidence type="ECO:0000256" key="10">
    <source>
        <dbReference type="ARBA" id="ARBA00023235"/>
    </source>
</evidence>
<feature type="binding site" evidence="12">
    <location>
        <position position="531"/>
    </location>
    <ligand>
        <name>Zn(2+)</name>
        <dbReference type="ChEBI" id="CHEBI:29105"/>
        <label>2</label>
    </ligand>
</feature>
<dbReference type="CDD" id="cd18804">
    <property type="entry name" value="SF2_C_priA"/>
    <property type="match status" value="1"/>
</dbReference>
<dbReference type="SMART" id="SM00487">
    <property type="entry name" value="DEXDc"/>
    <property type="match status" value="1"/>
</dbReference>
<dbReference type="Pfam" id="PF00271">
    <property type="entry name" value="Helicase_C"/>
    <property type="match status" value="1"/>
</dbReference>
<keyword evidence="4 12" id="KW-0547">Nucleotide-binding</keyword>
<dbReference type="Gene3D" id="3.40.1440.60">
    <property type="entry name" value="PriA, 3(prime) DNA-binding domain"/>
    <property type="match status" value="1"/>
</dbReference>
<dbReference type="PANTHER" id="PTHR30580">
    <property type="entry name" value="PRIMOSOMAL PROTEIN N"/>
    <property type="match status" value="1"/>
</dbReference>
<comment type="cofactor">
    <cofactor evidence="12">
        <name>Zn(2+)</name>
        <dbReference type="ChEBI" id="CHEBI:29105"/>
    </cofactor>
    <text evidence="12">Binds 2 zinc ions per subunit.</text>
</comment>
<dbReference type="InterPro" id="IPR005259">
    <property type="entry name" value="PriA"/>
</dbReference>
<keyword evidence="7 12" id="KW-0862">Zinc</keyword>
<feature type="binding site" evidence="12">
    <location>
        <position position="562"/>
    </location>
    <ligand>
        <name>Zn(2+)</name>
        <dbReference type="ChEBI" id="CHEBI:29105"/>
        <label>1</label>
    </ligand>
</feature>
<dbReference type="GO" id="GO:0006270">
    <property type="term" value="P:DNA replication initiation"/>
    <property type="evidence" value="ECO:0007669"/>
    <property type="project" value="TreeGrafter"/>
</dbReference>
<feature type="domain" description="Helicase ATP-binding" evidence="13">
    <location>
        <begin position="290"/>
        <end position="459"/>
    </location>
</feature>
<dbReference type="GO" id="GO:0016887">
    <property type="term" value="F:ATP hydrolysis activity"/>
    <property type="evidence" value="ECO:0007669"/>
    <property type="project" value="RHEA"/>
</dbReference>
<comment type="similarity">
    <text evidence="12">Belongs to the helicase family. PriA subfamily.</text>
</comment>
<evidence type="ECO:0000256" key="1">
    <source>
        <dbReference type="ARBA" id="ARBA00022515"/>
    </source>
</evidence>
<evidence type="ECO:0000256" key="7">
    <source>
        <dbReference type="ARBA" id="ARBA00022833"/>
    </source>
</evidence>
<evidence type="ECO:0000256" key="4">
    <source>
        <dbReference type="ARBA" id="ARBA00022741"/>
    </source>
</evidence>
<feature type="binding site" evidence="12">
    <location>
        <position position="549"/>
    </location>
    <ligand>
        <name>Zn(2+)</name>
        <dbReference type="ChEBI" id="CHEBI:29105"/>
        <label>2</label>
    </ligand>
</feature>
<dbReference type="Proteomes" id="UP000216035">
    <property type="component" value="Unassembled WGS sequence"/>
</dbReference>
<dbReference type="GO" id="GO:0008270">
    <property type="term" value="F:zinc ion binding"/>
    <property type="evidence" value="ECO:0007669"/>
    <property type="project" value="UniProtKB-UniRule"/>
</dbReference>
<dbReference type="InterPro" id="IPR041236">
    <property type="entry name" value="PriA_C"/>
</dbReference>
<dbReference type="InterPro" id="IPR027417">
    <property type="entry name" value="P-loop_NTPase"/>
</dbReference>
<dbReference type="Pfam" id="PF00270">
    <property type="entry name" value="DEAD"/>
    <property type="match status" value="1"/>
</dbReference>
<keyword evidence="8 12" id="KW-0067">ATP-binding</keyword>
<evidence type="ECO:0000256" key="8">
    <source>
        <dbReference type="ARBA" id="ARBA00022840"/>
    </source>
</evidence>
<dbReference type="PROSITE" id="PS51192">
    <property type="entry name" value="HELICASE_ATP_BIND_1"/>
    <property type="match status" value="1"/>
</dbReference>
<dbReference type="CDD" id="cd17929">
    <property type="entry name" value="DEXHc_priA"/>
    <property type="match status" value="1"/>
</dbReference>
<dbReference type="InterPro" id="IPR040498">
    <property type="entry name" value="PriA_CRR"/>
</dbReference>
<dbReference type="InterPro" id="IPR011545">
    <property type="entry name" value="DEAD/DEAH_box_helicase_dom"/>
</dbReference>
<evidence type="ECO:0000256" key="9">
    <source>
        <dbReference type="ARBA" id="ARBA00023125"/>
    </source>
</evidence>
<feature type="binding site" evidence="12">
    <location>
        <position position="525"/>
    </location>
    <ligand>
        <name>Zn(2+)</name>
        <dbReference type="ChEBI" id="CHEBI:29105"/>
        <label>1</label>
    </ligand>
</feature>
<feature type="binding site" evidence="12">
    <location>
        <position position="565"/>
    </location>
    <ligand>
        <name>Zn(2+)</name>
        <dbReference type="ChEBI" id="CHEBI:29105"/>
        <label>1</label>
    </ligand>
</feature>
<evidence type="ECO:0000256" key="2">
    <source>
        <dbReference type="ARBA" id="ARBA00022705"/>
    </source>
</evidence>
<evidence type="ECO:0000256" key="6">
    <source>
        <dbReference type="ARBA" id="ARBA00022806"/>
    </source>
</evidence>
<keyword evidence="1 12" id="KW-0639">Primosome</keyword>
<keyword evidence="10 12" id="KW-0413">Isomerase</keyword>
<dbReference type="GO" id="GO:0003677">
    <property type="term" value="F:DNA binding"/>
    <property type="evidence" value="ECO:0007669"/>
    <property type="project" value="UniProtKB-UniRule"/>
</dbReference>
<accession>A0A255ZPL2</accession>
<dbReference type="OrthoDB" id="9759544at2"/>
<proteinExistence type="inferred from homology"/>
<evidence type="ECO:0000256" key="5">
    <source>
        <dbReference type="ARBA" id="ARBA00022801"/>
    </source>
</evidence>
<dbReference type="SUPFAM" id="SSF52540">
    <property type="entry name" value="P-loop containing nucleoside triphosphate hydrolases"/>
    <property type="match status" value="1"/>
</dbReference>
<dbReference type="RefSeq" id="WP_094486679.1">
    <property type="nucleotide sequence ID" value="NZ_NOXX01000204.1"/>
</dbReference>
<keyword evidence="16" id="KW-1185">Reference proteome</keyword>
<feature type="binding site" evidence="12">
    <location>
        <position position="522"/>
    </location>
    <ligand>
        <name>Zn(2+)</name>
        <dbReference type="ChEBI" id="CHEBI:29105"/>
        <label>1</label>
    </ligand>
</feature>
<keyword evidence="3 12" id="KW-0479">Metal-binding</keyword>
<dbReference type="GO" id="GO:0006269">
    <property type="term" value="P:DNA replication, synthesis of primer"/>
    <property type="evidence" value="ECO:0007669"/>
    <property type="project" value="UniProtKB-KW"/>
</dbReference>
<name>A0A255ZPL2_9FLAO</name>
<dbReference type="SMART" id="SM00490">
    <property type="entry name" value="HELICc"/>
    <property type="match status" value="1"/>
</dbReference>
<dbReference type="GO" id="GO:0006302">
    <property type="term" value="P:double-strand break repair"/>
    <property type="evidence" value="ECO:0007669"/>
    <property type="project" value="InterPro"/>
</dbReference>
<comment type="function">
    <text evidence="12">Initiates the restart of stalled replication forks, which reloads the replicative helicase on sites other than the origin of replication. Recognizes and binds to abandoned replication forks and remodels them to uncover a helicase loading site. Promotes assembly of the primosome at these replication forks.</text>
</comment>
<dbReference type="PANTHER" id="PTHR30580:SF0">
    <property type="entry name" value="PRIMOSOMAL PROTEIN N"/>
    <property type="match status" value="1"/>
</dbReference>
<dbReference type="InterPro" id="IPR042115">
    <property type="entry name" value="PriA_3primeBD_sf"/>
</dbReference>
<comment type="caution">
    <text evidence="15">The sequence shown here is derived from an EMBL/GenBank/DDBJ whole genome shotgun (WGS) entry which is preliminary data.</text>
</comment>
<comment type="catalytic activity">
    <reaction evidence="12">
        <text>Couples ATP hydrolysis with the unwinding of duplex DNA by translocating in the 3'-5' direction.</text>
        <dbReference type="EC" id="5.6.2.4"/>
    </reaction>
</comment>
<evidence type="ECO:0000313" key="15">
    <source>
        <dbReference type="EMBL" id="OYQ43443.1"/>
    </source>
</evidence>
<dbReference type="Gene3D" id="3.40.50.300">
    <property type="entry name" value="P-loop containing nucleotide triphosphate hydrolases"/>
    <property type="match status" value="2"/>
</dbReference>
<feature type="domain" description="Helicase C-terminal" evidence="14">
    <location>
        <begin position="546"/>
        <end position="712"/>
    </location>
</feature>
<dbReference type="NCBIfam" id="TIGR00595">
    <property type="entry name" value="priA"/>
    <property type="match status" value="1"/>
</dbReference>
<dbReference type="EC" id="5.6.2.4" evidence="12"/>
<dbReference type="GO" id="GO:0043138">
    <property type="term" value="F:3'-5' DNA helicase activity"/>
    <property type="evidence" value="ECO:0007669"/>
    <property type="project" value="UniProtKB-EC"/>
</dbReference>